<gene>
    <name evidence="1" type="ORF">UFOPK1561_00219</name>
</gene>
<protein>
    <submittedName>
        <fullName evidence="1">Unannotated protein</fullName>
    </submittedName>
</protein>
<dbReference type="EMBL" id="CAEZSZ010000013">
    <property type="protein sequence ID" value="CAB4550180.1"/>
    <property type="molecule type" value="Genomic_DNA"/>
</dbReference>
<dbReference type="AlphaFoldDB" id="A0A6J6CF30"/>
<reference evidence="1" key="1">
    <citation type="submission" date="2020-05" db="EMBL/GenBank/DDBJ databases">
        <authorList>
            <person name="Chiriac C."/>
            <person name="Salcher M."/>
            <person name="Ghai R."/>
            <person name="Kavagutti S V."/>
        </authorList>
    </citation>
    <scope>NUCLEOTIDE SEQUENCE</scope>
</reference>
<accession>A0A6J6CF30</accession>
<proteinExistence type="predicted"/>
<name>A0A6J6CF30_9ZZZZ</name>
<sequence>MLVRNLANLTGLLDFVTSTRAPGGSSQERRPSHHKIPCPALRCRTSTATIASGFTTSGLAKSACALNGTTNSASTDGQTTGPPAEKAYAVDPVGVDMTTPSQPKLESGCPSISRTTSSIRSLAFFSTVASFRAQVLKTSWPSTKTATSRVSRSFIS</sequence>
<evidence type="ECO:0000313" key="1">
    <source>
        <dbReference type="EMBL" id="CAB4550180.1"/>
    </source>
</evidence>
<organism evidence="1">
    <name type="scientific">freshwater metagenome</name>
    <dbReference type="NCBI Taxonomy" id="449393"/>
    <lineage>
        <taxon>unclassified sequences</taxon>
        <taxon>metagenomes</taxon>
        <taxon>ecological metagenomes</taxon>
    </lineage>
</organism>